<dbReference type="Proteomes" id="UP000308549">
    <property type="component" value="Unassembled WGS sequence"/>
</dbReference>
<feature type="region of interest" description="Disordered" evidence="1">
    <location>
        <begin position="356"/>
        <end position="549"/>
    </location>
</feature>
<evidence type="ECO:0000313" key="2">
    <source>
        <dbReference type="EMBL" id="TKA24983.1"/>
    </source>
</evidence>
<evidence type="ECO:0000256" key="1">
    <source>
        <dbReference type="SAM" id="MobiDB-lite"/>
    </source>
</evidence>
<feature type="compositionally biased region" description="Basic residues" evidence="1">
    <location>
        <begin position="15"/>
        <end position="33"/>
    </location>
</feature>
<dbReference type="EMBL" id="NAJL01000039">
    <property type="protein sequence ID" value="TKA24983.1"/>
    <property type="molecule type" value="Genomic_DNA"/>
</dbReference>
<proteinExistence type="predicted"/>
<feature type="compositionally biased region" description="Basic and acidic residues" evidence="1">
    <location>
        <begin position="480"/>
        <end position="506"/>
    </location>
</feature>
<feature type="compositionally biased region" description="Low complexity" evidence="1">
    <location>
        <begin position="73"/>
        <end position="85"/>
    </location>
</feature>
<feature type="compositionally biased region" description="Low complexity" evidence="1">
    <location>
        <begin position="369"/>
        <end position="379"/>
    </location>
</feature>
<sequence>MERAGSSQRGAVVAVKRRSKQNRLSTRPKRRRLTYYEDADDVGSESEQLDRHADFCETETDSDDDQPREQLMKGSSAFSRSGKSSNKWRSSGTQSGAAAGKVHTDALSTSSTASDSEPPIVKFTPINRPFNKVQTTKPKRATGPAIRGKKLTPRSNFFGEPVTSRKIVEDGRSSASMDLFSIPEKKEKDVIPIDTSATSSRVSLQQANEKSLDDYIKSGGFNNSEDMLETIEDMDITASTDPVTTPEKNTDKVDAYPTPPSTGLQSVVRGNYFAQHVTNYFAQLMSGELGDDGEVLPTLRGGDSYAEDPFADETTPSKPKRRFTAHVTPQATHEYQSSAETRYLTYLQKVIMAKRAAEVRPEDGEEVSGSDAETSSSESQPDQDNVDHQQSAVDGDPGYAADAERTRSHSVEPQSAGRGRAERVVGLTSHRSKSKPDQQAAPSLQQLRHGRTKNAKALAKEPRPSNQLSDTEAPSPRHRTQGEAKREQASQEAEKELEKDHCEAEHSTAGPKHAKTGFFRRFSKPKKQVIAVKTTRSKNTARQATLHASASKEVAEVKEWVGKKKRRLMRGTRERHARKEALNWKGEEMRLKAGQGYVQLELGGKGEDMRSRPGQASEVNWKGHDMKLKPGQAFVVIPRA</sequence>
<feature type="compositionally biased region" description="Polar residues" evidence="1">
    <location>
        <begin position="87"/>
        <end position="96"/>
    </location>
</feature>
<feature type="compositionally biased region" description="Polar residues" evidence="1">
    <location>
        <begin position="380"/>
        <end position="392"/>
    </location>
</feature>
<protein>
    <submittedName>
        <fullName evidence="2">Uncharacterized protein</fullName>
    </submittedName>
</protein>
<feature type="compositionally biased region" description="Low complexity" evidence="1">
    <location>
        <begin position="105"/>
        <end position="116"/>
    </location>
</feature>
<comment type="caution">
    <text evidence="2">The sequence shown here is derived from an EMBL/GenBank/DDBJ whole genome shotgun (WGS) entry which is preliminary data.</text>
</comment>
<organism evidence="2 3">
    <name type="scientific">Salinomyces thailandicus</name>
    <dbReference type="NCBI Taxonomy" id="706561"/>
    <lineage>
        <taxon>Eukaryota</taxon>
        <taxon>Fungi</taxon>
        <taxon>Dikarya</taxon>
        <taxon>Ascomycota</taxon>
        <taxon>Pezizomycotina</taxon>
        <taxon>Dothideomycetes</taxon>
        <taxon>Dothideomycetidae</taxon>
        <taxon>Mycosphaerellales</taxon>
        <taxon>Teratosphaeriaceae</taxon>
        <taxon>Salinomyces</taxon>
    </lineage>
</organism>
<feature type="region of interest" description="Disordered" evidence="1">
    <location>
        <begin position="298"/>
        <end position="334"/>
    </location>
</feature>
<gene>
    <name evidence="2" type="ORF">B0A50_06081</name>
</gene>
<reference evidence="2 3" key="1">
    <citation type="submission" date="2017-03" db="EMBL/GenBank/DDBJ databases">
        <title>Genomes of endolithic fungi from Antarctica.</title>
        <authorList>
            <person name="Coleine C."/>
            <person name="Masonjones S."/>
            <person name="Stajich J.E."/>
        </authorList>
    </citation>
    <scope>NUCLEOTIDE SEQUENCE [LARGE SCALE GENOMIC DNA]</scope>
    <source>
        <strain evidence="2 3">CCFEE 6315</strain>
    </source>
</reference>
<feature type="region of interest" description="Disordered" evidence="1">
    <location>
        <begin position="1"/>
        <end position="158"/>
    </location>
</feature>
<name>A0A4U0TS10_9PEZI</name>
<evidence type="ECO:0000313" key="3">
    <source>
        <dbReference type="Proteomes" id="UP000308549"/>
    </source>
</evidence>
<feature type="compositionally biased region" description="Polar residues" evidence="1">
    <location>
        <begin position="537"/>
        <end position="548"/>
    </location>
</feature>
<feature type="region of interest" description="Disordered" evidence="1">
    <location>
        <begin position="239"/>
        <end position="260"/>
    </location>
</feature>
<keyword evidence="3" id="KW-1185">Reference proteome</keyword>
<accession>A0A4U0TS10</accession>
<dbReference type="AlphaFoldDB" id="A0A4U0TS10"/>